<keyword evidence="3" id="KW-1185">Reference proteome</keyword>
<proteinExistence type="predicted"/>
<gene>
    <name evidence="2" type="ORF">NCTC10738_02207</name>
</gene>
<evidence type="ECO:0000313" key="3">
    <source>
        <dbReference type="Proteomes" id="UP000254069"/>
    </source>
</evidence>
<organism evidence="2 3">
    <name type="scientific">Shewanella algae</name>
    <dbReference type="NCBI Taxonomy" id="38313"/>
    <lineage>
        <taxon>Bacteria</taxon>
        <taxon>Pseudomonadati</taxon>
        <taxon>Pseudomonadota</taxon>
        <taxon>Gammaproteobacteria</taxon>
        <taxon>Alteromonadales</taxon>
        <taxon>Shewanellaceae</taxon>
        <taxon>Shewanella</taxon>
    </lineage>
</organism>
<evidence type="ECO:0000256" key="1">
    <source>
        <dbReference type="SAM" id="Phobius"/>
    </source>
</evidence>
<feature type="transmembrane region" description="Helical" evidence="1">
    <location>
        <begin position="21"/>
        <end position="46"/>
    </location>
</feature>
<evidence type="ECO:0000313" key="2">
    <source>
        <dbReference type="EMBL" id="SUI73415.1"/>
    </source>
</evidence>
<sequence length="278" mass="29919">MRSRQGKRFIQIKGQGFAKGFTLVELVTVILILGILVVGVSSFIIFGTRIFVDSTAVDRVLGSSRFVMERLSRELRNAVPSSLRLQSSSQLQCLEFLPISASGSSLSLPLAPDVQADTATVFAPATAISAGEQLLVYPLTNAEIYGSGSNKRHAIDKVVLNGSQLTLQFAAAVNFAEASPAKRFYVAGQPVSYCFSPVNGSIRRYSNYGYHASQPLPDTMGTGALMAEGLSNDIATNPAVQLLPATLVNNAIVQLRPEFSVVGEHFQYQHQVQVINVP</sequence>
<dbReference type="InterPro" id="IPR012902">
    <property type="entry name" value="N_methyl_site"/>
</dbReference>
<dbReference type="AlphaFoldDB" id="A0A380A4G8"/>
<name>A0A380A4G8_9GAMM</name>
<dbReference type="RefSeq" id="WP_115389697.1">
    <property type="nucleotide sequence ID" value="NZ_JACDTT010000008.1"/>
</dbReference>
<protein>
    <submittedName>
        <fullName evidence="2">Tfp pilus assembly protein PilW</fullName>
    </submittedName>
</protein>
<dbReference type="EMBL" id="UGYO01000001">
    <property type="protein sequence ID" value="SUI73415.1"/>
    <property type="molecule type" value="Genomic_DNA"/>
</dbReference>
<dbReference type="Pfam" id="PF07963">
    <property type="entry name" value="N_methyl"/>
    <property type="match status" value="1"/>
</dbReference>
<keyword evidence="1" id="KW-1133">Transmembrane helix</keyword>
<dbReference type="Proteomes" id="UP000254069">
    <property type="component" value="Unassembled WGS sequence"/>
</dbReference>
<dbReference type="PROSITE" id="PS00409">
    <property type="entry name" value="PROKAR_NTER_METHYL"/>
    <property type="match status" value="1"/>
</dbReference>
<dbReference type="NCBIfam" id="TIGR02532">
    <property type="entry name" value="IV_pilin_GFxxxE"/>
    <property type="match status" value="1"/>
</dbReference>
<keyword evidence="1" id="KW-0472">Membrane</keyword>
<accession>A0A380A4G8</accession>
<keyword evidence="1" id="KW-0812">Transmembrane</keyword>
<reference evidence="2 3" key="1">
    <citation type="submission" date="2018-06" db="EMBL/GenBank/DDBJ databases">
        <authorList>
            <consortium name="Pathogen Informatics"/>
            <person name="Doyle S."/>
        </authorList>
    </citation>
    <scope>NUCLEOTIDE SEQUENCE [LARGE SCALE GENOMIC DNA]</scope>
    <source>
        <strain evidence="2 3">NCTC10738</strain>
    </source>
</reference>